<evidence type="ECO:0000313" key="8">
    <source>
        <dbReference type="EMBL" id="RAL14899.1"/>
    </source>
</evidence>
<dbReference type="PANTHER" id="PTHR42973">
    <property type="entry name" value="BINDING OXIDOREDUCTASE, PUTATIVE (AFU_ORTHOLOGUE AFUA_1G17690)-RELATED"/>
    <property type="match status" value="1"/>
</dbReference>
<evidence type="ECO:0000256" key="5">
    <source>
        <dbReference type="ARBA" id="ARBA00023002"/>
    </source>
</evidence>
<dbReference type="InterPro" id="IPR016167">
    <property type="entry name" value="FAD-bd_PCMH_sub1"/>
</dbReference>
<keyword evidence="3" id="KW-0285">Flavoprotein</keyword>
<dbReference type="OrthoDB" id="9996127at2759"/>
<dbReference type="STRING" id="1450537.A0A395I581"/>
<dbReference type="GeneID" id="37197792"/>
<keyword evidence="6" id="KW-0732">Signal</keyword>
<dbReference type="PANTHER" id="PTHR42973:SF9">
    <property type="entry name" value="FAD-BINDING PCMH-TYPE DOMAIN-CONTAINING PROTEIN-RELATED"/>
    <property type="match status" value="1"/>
</dbReference>
<dbReference type="InterPro" id="IPR012951">
    <property type="entry name" value="BBE"/>
</dbReference>
<evidence type="ECO:0000256" key="4">
    <source>
        <dbReference type="ARBA" id="ARBA00022827"/>
    </source>
</evidence>
<accession>A0A395I581</accession>
<dbReference type="Gene3D" id="3.40.462.20">
    <property type="match status" value="1"/>
</dbReference>
<protein>
    <submittedName>
        <fullName evidence="8">FAD-dependent oxygenase</fullName>
    </submittedName>
</protein>
<proteinExistence type="inferred from homology"/>
<dbReference type="PROSITE" id="PS51387">
    <property type="entry name" value="FAD_PCMH"/>
    <property type="match status" value="1"/>
</dbReference>
<dbReference type="InterPro" id="IPR050416">
    <property type="entry name" value="FAD-linked_Oxidoreductase"/>
</dbReference>
<gene>
    <name evidence="8" type="ORF">BO97DRAFT_385909</name>
</gene>
<evidence type="ECO:0000313" key="9">
    <source>
        <dbReference type="Proteomes" id="UP000248961"/>
    </source>
</evidence>
<dbReference type="InterPro" id="IPR036318">
    <property type="entry name" value="FAD-bd_PCMH-like_sf"/>
</dbReference>
<dbReference type="InterPro" id="IPR006094">
    <property type="entry name" value="Oxid_FAD_bind_N"/>
</dbReference>
<dbReference type="Gene3D" id="3.30.465.10">
    <property type="match status" value="1"/>
</dbReference>
<feature type="signal peptide" evidence="6">
    <location>
        <begin position="1"/>
        <end position="25"/>
    </location>
</feature>
<dbReference type="GO" id="GO:0016491">
    <property type="term" value="F:oxidoreductase activity"/>
    <property type="evidence" value="ECO:0007669"/>
    <property type="project" value="UniProtKB-KW"/>
</dbReference>
<dbReference type="InterPro" id="IPR016166">
    <property type="entry name" value="FAD-bd_PCMH"/>
</dbReference>
<keyword evidence="5" id="KW-0560">Oxidoreductase</keyword>
<evidence type="ECO:0000256" key="1">
    <source>
        <dbReference type="ARBA" id="ARBA00001974"/>
    </source>
</evidence>
<feature type="domain" description="FAD-binding PCMH-type" evidence="7">
    <location>
        <begin position="64"/>
        <end position="236"/>
    </location>
</feature>
<reference evidence="8 9" key="1">
    <citation type="submission" date="2018-02" db="EMBL/GenBank/DDBJ databases">
        <title>The genomes of Aspergillus section Nigri reveals drivers in fungal speciation.</title>
        <authorList>
            <consortium name="DOE Joint Genome Institute"/>
            <person name="Vesth T.C."/>
            <person name="Nybo J."/>
            <person name="Theobald S."/>
            <person name="Brandl J."/>
            <person name="Frisvad J.C."/>
            <person name="Nielsen K.F."/>
            <person name="Lyhne E.K."/>
            <person name="Kogle M.E."/>
            <person name="Kuo A."/>
            <person name="Riley R."/>
            <person name="Clum A."/>
            <person name="Nolan M."/>
            <person name="Lipzen A."/>
            <person name="Salamov A."/>
            <person name="Henrissat B."/>
            <person name="Wiebenga A."/>
            <person name="De vries R.P."/>
            <person name="Grigoriev I.V."/>
            <person name="Mortensen U.H."/>
            <person name="Andersen M.R."/>
            <person name="Baker S.E."/>
        </authorList>
    </citation>
    <scope>NUCLEOTIDE SEQUENCE [LARGE SCALE GENOMIC DNA]</scope>
    <source>
        <strain evidence="8 9">CBS 101889</strain>
    </source>
</reference>
<comment type="similarity">
    <text evidence="2">Belongs to the oxygen-dependent FAD-linked oxidoreductase family.</text>
</comment>
<dbReference type="GO" id="GO:0071949">
    <property type="term" value="F:FAD binding"/>
    <property type="evidence" value="ECO:0007669"/>
    <property type="project" value="InterPro"/>
</dbReference>
<dbReference type="VEuPathDB" id="FungiDB:BO97DRAFT_385909"/>
<name>A0A395I581_ASPHC</name>
<keyword evidence="9" id="KW-1185">Reference proteome</keyword>
<dbReference type="AlphaFoldDB" id="A0A395I581"/>
<dbReference type="RefSeq" id="XP_025554053.1">
    <property type="nucleotide sequence ID" value="XM_025693503.1"/>
</dbReference>
<evidence type="ECO:0000256" key="6">
    <source>
        <dbReference type="SAM" id="SignalP"/>
    </source>
</evidence>
<evidence type="ECO:0000256" key="3">
    <source>
        <dbReference type="ARBA" id="ARBA00022630"/>
    </source>
</evidence>
<dbReference type="Gene3D" id="3.30.43.10">
    <property type="entry name" value="Uridine Diphospho-n-acetylenolpyruvylglucosamine Reductase, domain 2"/>
    <property type="match status" value="1"/>
</dbReference>
<evidence type="ECO:0000256" key="2">
    <source>
        <dbReference type="ARBA" id="ARBA00005466"/>
    </source>
</evidence>
<dbReference type="EMBL" id="KZ824273">
    <property type="protein sequence ID" value="RAL14899.1"/>
    <property type="molecule type" value="Genomic_DNA"/>
</dbReference>
<feature type="chain" id="PRO_5017254021" evidence="6">
    <location>
        <begin position="26"/>
        <end position="500"/>
    </location>
</feature>
<keyword evidence="4" id="KW-0274">FAD</keyword>
<comment type="cofactor">
    <cofactor evidence="1">
        <name>FAD</name>
        <dbReference type="ChEBI" id="CHEBI:57692"/>
    </cofactor>
</comment>
<dbReference type="SUPFAM" id="SSF56176">
    <property type="entry name" value="FAD-binding/transporter-associated domain-like"/>
    <property type="match status" value="1"/>
</dbReference>
<sequence>MLTLKLRACILGLLCTLLAHNIVAAIGFPNITAELGPRLSSGARIILPNNTDFKRATYRWSAFAKPRPTIVVEVATEQDVAETVKYANEQEIPFLAQSGSHGAMITLANLHFGIEIWLHKLDWTIISEDGDTATIGGGILAGNLIEALWKKGKYAVTGSCECTSYLGPLLGIGHSILQGKYGYAGDQVVSLHLVTADGELLDVTASDPDPDLFWALRGAGHNFGIVTSITAKIYDVPDQGLWAHEDYTFGRANIEDVFATWNRLLPNQPPTVVLIGFMLRNASVDAVNPVIQLSVLQENVSRVDPVYTDAFRNINPISVPSGSGTYKDVARWIRFDFSNPTYCTAKNVSALHFPVGLPSWNTTTQRMVYDAFTNLTAGNSPFRASEFMLEGFPLQGVKAIPTSSTAYPHREDNVIGYPLIFYRANTSLDHTAIEAGEAIRRMLIEGSGKAELHSYVNYALGDEPPESIYGYEYWRLSKLKELKKKYDPERRFSHYAPIPI</sequence>
<organism evidence="8 9">
    <name type="scientific">Aspergillus homomorphus (strain CBS 101889)</name>
    <dbReference type="NCBI Taxonomy" id="1450537"/>
    <lineage>
        <taxon>Eukaryota</taxon>
        <taxon>Fungi</taxon>
        <taxon>Dikarya</taxon>
        <taxon>Ascomycota</taxon>
        <taxon>Pezizomycotina</taxon>
        <taxon>Eurotiomycetes</taxon>
        <taxon>Eurotiomycetidae</taxon>
        <taxon>Eurotiales</taxon>
        <taxon>Aspergillaceae</taxon>
        <taxon>Aspergillus</taxon>
        <taxon>Aspergillus subgen. Circumdati</taxon>
    </lineage>
</organism>
<dbReference type="Pfam" id="PF08031">
    <property type="entry name" value="BBE"/>
    <property type="match status" value="1"/>
</dbReference>
<dbReference type="Proteomes" id="UP000248961">
    <property type="component" value="Unassembled WGS sequence"/>
</dbReference>
<dbReference type="Pfam" id="PF01565">
    <property type="entry name" value="FAD_binding_4"/>
    <property type="match status" value="1"/>
</dbReference>
<dbReference type="InterPro" id="IPR016169">
    <property type="entry name" value="FAD-bd_PCMH_sub2"/>
</dbReference>
<evidence type="ECO:0000259" key="7">
    <source>
        <dbReference type="PROSITE" id="PS51387"/>
    </source>
</evidence>